<evidence type="ECO:0000313" key="2">
    <source>
        <dbReference type="Proteomes" id="UP001186452"/>
    </source>
</evidence>
<evidence type="ECO:0000313" key="1">
    <source>
        <dbReference type="EMBL" id="MDV5170677.1"/>
    </source>
</evidence>
<dbReference type="RefSeq" id="WP_317523489.1">
    <property type="nucleotide sequence ID" value="NZ_JAWJZI010000007.1"/>
</dbReference>
<protein>
    <submittedName>
        <fullName evidence="1">Uncharacterized protein</fullName>
    </submittedName>
</protein>
<proteinExistence type="predicted"/>
<comment type="caution">
    <text evidence="1">The sequence shown here is derived from an EMBL/GenBank/DDBJ whole genome shotgun (WGS) entry which is preliminary data.</text>
</comment>
<organism evidence="1 2">
    <name type="scientific">Photobacterium rosenbergii</name>
    <dbReference type="NCBI Taxonomy" id="294936"/>
    <lineage>
        <taxon>Bacteria</taxon>
        <taxon>Pseudomonadati</taxon>
        <taxon>Pseudomonadota</taxon>
        <taxon>Gammaproteobacteria</taxon>
        <taxon>Vibrionales</taxon>
        <taxon>Vibrionaceae</taxon>
        <taxon>Photobacterium</taxon>
    </lineage>
</organism>
<gene>
    <name evidence="1" type="ORF">R2X38_16860</name>
</gene>
<keyword evidence="2" id="KW-1185">Reference proteome</keyword>
<name>A0ABU3ZKR0_9GAMM</name>
<dbReference type="Proteomes" id="UP001186452">
    <property type="component" value="Unassembled WGS sequence"/>
</dbReference>
<accession>A0ABU3ZKR0</accession>
<dbReference type="EMBL" id="JAWJZI010000007">
    <property type="protein sequence ID" value="MDV5170677.1"/>
    <property type="molecule type" value="Genomic_DNA"/>
</dbReference>
<reference evidence="1 2" key="1">
    <citation type="submission" date="2023-10" db="EMBL/GenBank/DDBJ databases">
        <title>Marine bacteria isolated from horseshoe crab.</title>
        <authorList>
            <person name="Cheng T.H."/>
        </authorList>
    </citation>
    <scope>NUCLEOTIDE SEQUENCE [LARGE SCALE GENOMIC DNA]</scope>
    <source>
        <strain evidence="1 2">HSC6</strain>
    </source>
</reference>
<sequence length="48" mass="4897">MSELEAKIAELNASLVAAYTKASEQAEEAVAISGANKENTEAAAKTDG</sequence>